<feature type="region of interest" description="Disordered" evidence="7">
    <location>
        <begin position="411"/>
        <end position="432"/>
    </location>
</feature>
<dbReference type="Gene3D" id="3.30.230.30">
    <property type="entry name" value="Impact, N-terminal domain"/>
    <property type="match status" value="1"/>
</dbReference>
<feature type="coiled-coil region" evidence="6">
    <location>
        <begin position="539"/>
        <end position="573"/>
    </location>
</feature>
<dbReference type="PANTHER" id="PTHR46458">
    <property type="entry name" value="BLR2807 PROTEIN"/>
    <property type="match status" value="1"/>
</dbReference>
<dbReference type="GO" id="GO:0020037">
    <property type="term" value="F:heme binding"/>
    <property type="evidence" value="ECO:0007669"/>
    <property type="project" value="InterPro"/>
</dbReference>
<name>A0A9P1C3U8_9DINO</name>
<sequence>MDVSLSLQEEWSPELLSELQRVQGPIKAHQGPTSPVPDRAAMAAVGVNHPAPLNVDLKTPVDVNAPIDARDIDLVQQTFARVAMMGSNAIGRLLFMNIFKIAPEAVKLFPMANCDANMWRPGSALEVHVLKVVETVATAVSLLKDLDTLVPVLRGLGLKHVGYGVQPAHYDVVGQALIATLQLSLGRHFTEPVKNAYLKVWTAVPVLESGSLEESNQCVWSPDWPRNFKDDSGLRWSTWAHDARGLEEGPLVKPDLLSDTAMALPMSTMTSGKRKTYANRSMFQAHVCCVMDPEQVPKIMESLQKSPHLSSARSWPHACRILSPFDGQVHVCSEDDEDPGAGEKILGLLERMGLENLLLVVSHWNSGGVNRLGTELFKCVTEQCKELLKELQEALRASFPPEELLLRSDAEEQPLEDGPTPNGSGIESTSDLPELWDDATSWHVDVGAIGATPPAELMHASRGVGIQSSRRTWPKSSAPSSSRTGAEPPVVGRSCFRAGRADAMATEHGSVASTSTERTSKFHEASQTFMTEGDIPEGVDFNDLSNEELEKLCQQLENDRESLEGKLAAHQEVIESFRVPGFSKGSRKLRDPFRKTRSSESSFLAVRSG</sequence>
<evidence type="ECO:0000256" key="3">
    <source>
        <dbReference type="ARBA" id="ARBA00022621"/>
    </source>
</evidence>
<dbReference type="GO" id="GO:0019825">
    <property type="term" value="F:oxygen binding"/>
    <property type="evidence" value="ECO:0007669"/>
    <property type="project" value="InterPro"/>
</dbReference>
<comment type="caution">
    <text evidence="9">The sequence shown here is derived from an EMBL/GenBank/DDBJ whole genome shotgun (WGS) entry which is preliminary data.</text>
</comment>
<evidence type="ECO:0000259" key="8">
    <source>
        <dbReference type="PROSITE" id="PS01033"/>
    </source>
</evidence>
<dbReference type="SUPFAM" id="SSF46458">
    <property type="entry name" value="Globin-like"/>
    <property type="match status" value="1"/>
</dbReference>
<evidence type="ECO:0000313" key="9">
    <source>
        <dbReference type="EMBL" id="CAI3984977.1"/>
    </source>
</evidence>
<reference evidence="9" key="1">
    <citation type="submission" date="2022-10" db="EMBL/GenBank/DDBJ databases">
        <authorList>
            <person name="Chen Y."/>
            <person name="Dougan E. K."/>
            <person name="Chan C."/>
            <person name="Rhodes N."/>
            <person name="Thang M."/>
        </authorList>
    </citation>
    <scope>NUCLEOTIDE SEQUENCE</scope>
</reference>
<dbReference type="Gene3D" id="1.10.490.10">
    <property type="entry name" value="Globins"/>
    <property type="match status" value="1"/>
</dbReference>
<keyword evidence="2" id="KW-0349">Heme</keyword>
<keyword evidence="1" id="KW-0813">Transport</keyword>
<proteinExistence type="predicted"/>
<dbReference type="Proteomes" id="UP001152797">
    <property type="component" value="Unassembled WGS sequence"/>
</dbReference>
<feature type="compositionally biased region" description="Polar residues" evidence="7">
    <location>
        <begin position="466"/>
        <end position="484"/>
    </location>
</feature>
<evidence type="ECO:0000313" key="10">
    <source>
        <dbReference type="EMBL" id="CAL4772289.1"/>
    </source>
</evidence>
<feature type="region of interest" description="Disordered" evidence="7">
    <location>
        <begin position="462"/>
        <end position="492"/>
    </location>
</feature>
<evidence type="ECO:0000256" key="1">
    <source>
        <dbReference type="ARBA" id="ARBA00022448"/>
    </source>
</evidence>
<dbReference type="Pfam" id="PF01205">
    <property type="entry name" value="Impact_N"/>
    <property type="match status" value="1"/>
</dbReference>
<keyword evidence="3" id="KW-0561">Oxygen transport</keyword>
<evidence type="ECO:0000256" key="7">
    <source>
        <dbReference type="SAM" id="MobiDB-lite"/>
    </source>
</evidence>
<evidence type="ECO:0000256" key="6">
    <source>
        <dbReference type="SAM" id="Coils"/>
    </source>
</evidence>
<dbReference type="InterPro" id="IPR012292">
    <property type="entry name" value="Globin/Proto"/>
</dbReference>
<dbReference type="InterPro" id="IPR050532">
    <property type="entry name" value="Globin-like_OT"/>
</dbReference>
<protein>
    <submittedName>
        <fullName evidence="10">Neuroglobin (Nitrite reductase)</fullName>
    </submittedName>
</protein>
<keyword evidence="5" id="KW-0408">Iron</keyword>
<reference evidence="10 11" key="2">
    <citation type="submission" date="2024-05" db="EMBL/GenBank/DDBJ databases">
        <authorList>
            <person name="Chen Y."/>
            <person name="Shah S."/>
            <person name="Dougan E. K."/>
            <person name="Thang M."/>
            <person name="Chan C."/>
        </authorList>
    </citation>
    <scope>NUCLEOTIDE SEQUENCE [LARGE SCALE GENOMIC DNA]</scope>
</reference>
<keyword evidence="6" id="KW-0175">Coiled coil</keyword>
<keyword evidence="4" id="KW-0479">Metal-binding</keyword>
<evidence type="ECO:0000256" key="2">
    <source>
        <dbReference type="ARBA" id="ARBA00022617"/>
    </source>
</evidence>
<dbReference type="GO" id="GO:0046872">
    <property type="term" value="F:metal ion binding"/>
    <property type="evidence" value="ECO:0007669"/>
    <property type="project" value="UniProtKB-KW"/>
</dbReference>
<dbReference type="PROSITE" id="PS01033">
    <property type="entry name" value="GLOBIN"/>
    <property type="match status" value="1"/>
</dbReference>
<evidence type="ECO:0000256" key="4">
    <source>
        <dbReference type="ARBA" id="ARBA00022723"/>
    </source>
</evidence>
<dbReference type="EMBL" id="CAMXCT010000942">
    <property type="protein sequence ID" value="CAI3984977.1"/>
    <property type="molecule type" value="Genomic_DNA"/>
</dbReference>
<dbReference type="InterPro" id="IPR020568">
    <property type="entry name" value="Ribosomal_Su5_D2-typ_SF"/>
</dbReference>
<dbReference type="EMBL" id="CAMXCT020000942">
    <property type="protein sequence ID" value="CAL1138352.1"/>
    <property type="molecule type" value="Genomic_DNA"/>
</dbReference>
<feature type="compositionally biased region" description="Polar residues" evidence="7">
    <location>
        <begin position="421"/>
        <end position="431"/>
    </location>
</feature>
<dbReference type="GO" id="GO:0005344">
    <property type="term" value="F:oxygen carrier activity"/>
    <property type="evidence" value="ECO:0007669"/>
    <property type="project" value="UniProtKB-KW"/>
</dbReference>
<dbReference type="Pfam" id="PF00042">
    <property type="entry name" value="Globin"/>
    <property type="match status" value="1"/>
</dbReference>
<gene>
    <name evidence="9" type="ORF">C1SCF055_LOCUS12468</name>
</gene>
<evidence type="ECO:0000313" key="11">
    <source>
        <dbReference type="Proteomes" id="UP001152797"/>
    </source>
</evidence>
<dbReference type="InterPro" id="IPR009050">
    <property type="entry name" value="Globin-like_sf"/>
</dbReference>
<dbReference type="InterPro" id="IPR036956">
    <property type="entry name" value="Impact_N_sf"/>
</dbReference>
<feature type="domain" description="Globin" evidence="8">
    <location>
        <begin position="66"/>
        <end position="213"/>
    </location>
</feature>
<evidence type="ECO:0000256" key="5">
    <source>
        <dbReference type="ARBA" id="ARBA00023004"/>
    </source>
</evidence>
<dbReference type="InterPro" id="IPR000971">
    <property type="entry name" value="Globin"/>
</dbReference>
<dbReference type="PANTHER" id="PTHR46458:SF1">
    <property type="entry name" value="GEO09476P1"/>
    <property type="match status" value="1"/>
</dbReference>
<accession>A0A9P1C3U8</accession>
<dbReference type="EMBL" id="CAMXCT030000942">
    <property type="protein sequence ID" value="CAL4772289.1"/>
    <property type="molecule type" value="Genomic_DNA"/>
</dbReference>
<dbReference type="AlphaFoldDB" id="A0A9P1C3U8"/>
<organism evidence="9">
    <name type="scientific">Cladocopium goreaui</name>
    <dbReference type="NCBI Taxonomy" id="2562237"/>
    <lineage>
        <taxon>Eukaryota</taxon>
        <taxon>Sar</taxon>
        <taxon>Alveolata</taxon>
        <taxon>Dinophyceae</taxon>
        <taxon>Suessiales</taxon>
        <taxon>Symbiodiniaceae</taxon>
        <taxon>Cladocopium</taxon>
    </lineage>
</organism>
<keyword evidence="11" id="KW-1185">Reference proteome</keyword>
<dbReference type="InterPro" id="IPR001498">
    <property type="entry name" value="Impact_N"/>
</dbReference>
<dbReference type="SUPFAM" id="SSF54211">
    <property type="entry name" value="Ribosomal protein S5 domain 2-like"/>
    <property type="match status" value="1"/>
</dbReference>
<dbReference type="OrthoDB" id="529367at2759"/>